<reference evidence="1 2" key="1">
    <citation type="submission" date="2014-11" db="EMBL/GenBank/DDBJ databases">
        <authorList>
            <person name="Park G.-S."/>
            <person name="Hong S.-J."/>
            <person name="Jung B.K."/>
            <person name="Khan A.R."/>
            <person name="Kwak Y."/>
            <person name="Shin J.-H."/>
        </authorList>
    </citation>
    <scope>NUCLEOTIDE SEQUENCE [LARGE SCALE GENOMIC DNA]</scope>
    <source>
        <strain evidence="1 2">DSM 27622</strain>
    </source>
</reference>
<accession>A0A0G3MA38</accession>
<organism evidence="1 2">
    <name type="scientific">Chryseobacterium gallinarum</name>
    <dbReference type="NCBI Taxonomy" id="1324352"/>
    <lineage>
        <taxon>Bacteria</taxon>
        <taxon>Pseudomonadati</taxon>
        <taxon>Bacteroidota</taxon>
        <taxon>Flavobacteriia</taxon>
        <taxon>Flavobacteriales</taxon>
        <taxon>Weeksellaceae</taxon>
        <taxon>Chryseobacterium group</taxon>
        <taxon>Chryseobacterium</taxon>
    </lineage>
</organism>
<dbReference type="KEGG" id="cgn:OK18_16085"/>
<evidence type="ECO:0000313" key="1">
    <source>
        <dbReference type="EMBL" id="AKK73922.1"/>
    </source>
</evidence>
<sequence length="175" mass="20198">MNQEIFMNKAEASGIIALDLLDYKPTTEIIELDIRDFLFMGMIVKEKEFKESIARVDFSVYNGKAVGITCSTDAIIPPWVYMFLMEKLSPYAVYVDLNNAETILLDLWKRRLIYADLKHYKNQKVVVRAHSDHHPALYLTAAELLTPMVKSLMYGEIGLPKVIFKQKNKNESNYI</sequence>
<protein>
    <recommendedName>
        <fullName evidence="3">DUF2480 family protein</fullName>
    </recommendedName>
</protein>
<dbReference type="InterPro" id="IPR018914">
    <property type="entry name" value="DUF2480"/>
</dbReference>
<dbReference type="Pfam" id="PF10652">
    <property type="entry name" value="DUF2480"/>
    <property type="match status" value="1"/>
</dbReference>
<evidence type="ECO:0000313" key="2">
    <source>
        <dbReference type="Proteomes" id="UP000035213"/>
    </source>
</evidence>
<dbReference type="EMBL" id="CP009928">
    <property type="protein sequence ID" value="AKK73922.1"/>
    <property type="molecule type" value="Genomic_DNA"/>
</dbReference>
<dbReference type="AlphaFoldDB" id="A0A0G3MA38"/>
<dbReference type="OrthoDB" id="758966at2"/>
<gene>
    <name evidence="1" type="ORF">OK18_16085</name>
</gene>
<dbReference type="Proteomes" id="UP000035213">
    <property type="component" value="Chromosome"/>
</dbReference>
<dbReference type="PATRIC" id="fig|1324352.5.peg.3357"/>
<proteinExistence type="predicted"/>
<evidence type="ECO:0008006" key="3">
    <source>
        <dbReference type="Google" id="ProtNLM"/>
    </source>
</evidence>
<dbReference type="STRING" id="1324352.OK18_16085"/>
<dbReference type="RefSeq" id="WP_053328658.1">
    <property type="nucleotide sequence ID" value="NZ_CP009928.1"/>
</dbReference>
<name>A0A0G3MA38_CHRGL</name>